<dbReference type="PANTHER" id="PTHR43364:SF18">
    <property type="entry name" value="OXIDOREDUCTASE"/>
    <property type="match status" value="1"/>
</dbReference>
<protein>
    <submittedName>
        <fullName evidence="3">Aldo/keto reductase</fullName>
    </submittedName>
</protein>
<dbReference type="InterPro" id="IPR023210">
    <property type="entry name" value="NADP_OxRdtase_dom"/>
</dbReference>
<keyword evidence="1" id="KW-0560">Oxidoreductase</keyword>
<evidence type="ECO:0000313" key="4">
    <source>
        <dbReference type="Proteomes" id="UP000307874"/>
    </source>
</evidence>
<reference evidence="3 4" key="2">
    <citation type="submission" date="2019-06" db="EMBL/GenBank/DDBJ databases">
        <title>Martelella lutilitoris sp. nov., isolated from a tidal mudflat.</title>
        <authorList>
            <person name="Kim Y.-J."/>
        </authorList>
    </citation>
    <scope>NUCLEOTIDE SEQUENCE [LARGE SCALE GENOMIC DNA]</scope>
    <source>
        <strain evidence="3 4">GH2-6</strain>
    </source>
</reference>
<comment type="caution">
    <text evidence="3">The sequence shown here is derived from an EMBL/GenBank/DDBJ whole genome shotgun (WGS) entry which is preliminary data.</text>
</comment>
<organism evidence="3 4">
    <name type="scientific">Martelella lutilitoris</name>
    <dbReference type="NCBI Taxonomy" id="2583532"/>
    <lineage>
        <taxon>Bacteria</taxon>
        <taxon>Pseudomonadati</taxon>
        <taxon>Pseudomonadota</taxon>
        <taxon>Alphaproteobacteria</taxon>
        <taxon>Hyphomicrobiales</taxon>
        <taxon>Aurantimonadaceae</taxon>
        <taxon>Martelella</taxon>
    </lineage>
</organism>
<evidence type="ECO:0000313" key="3">
    <source>
        <dbReference type="EMBL" id="TNB49305.1"/>
    </source>
</evidence>
<dbReference type="FunFam" id="3.20.20.100:FF:000004">
    <property type="entry name" value="Oxidoreductase, aldo/keto reductase"/>
    <property type="match status" value="1"/>
</dbReference>
<name>A0A5C4JVA8_9HYPH</name>
<evidence type="ECO:0000256" key="1">
    <source>
        <dbReference type="ARBA" id="ARBA00023002"/>
    </source>
</evidence>
<dbReference type="InterPro" id="IPR036812">
    <property type="entry name" value="NAD(P)_OxRdtase_dom_sf"/>
</dbReference>
<dbReference type="Pfam" id="PF00248">
    <property type="entry name" value="Aldo_ket_red"/>
    <property type="match status" value="1"/>
</dbReference>
<sequence length="346" mass="37969">MRYNRLGNSGLKVSELCLGTMTFGGKGFWTAIGELDQGASEELVKVAIDSGINFIDTANVYSEGLSEEITGRALKNLGIPRDEVVIATKVFGGMGEGPNGRGSSRYHIMEQVKGSLSRLQTDHIDLYQLHGFDNTTPIEETLEALDTLVRHGHVRYVGVSNWAAWQIAKALGISERKGLASFQSLQAYYTIAGRDLEREIVPMLKSEGVGLMVWSPLAGGFLSGKYDRNNQSDGEGRRVNFDFPPVDKERGFATIDVMREIAEAKGVSVAQIALSWLLYQPAVTSVIVGAKRTDQLKDNIEATDVELTAEEMERLNDVSALPREYPGWMLERQSGGETVSPPRVPK</sequence>
<dbReference type="AlphaFoldDB" id="A0A5C4JVA8"/>
<dbReference type="PANTHER" id="PTHR43364">
    <property type="entry name" value="NADH-SPECIFIC METHYLGLYOXAL REDUCTASE-RELATED"/>
    <property type="match status" value="1"/>
</dbReference>
<evidence type="ECO:0000259" key="2">
    <source>
        <dbReference type="Pfam" id="PF00248"/>
    </source>
</evidence>
<dbReference type="GO" id="GO:0005829">
    <property type="term" value="C:cytosol"/>
    <property type="evidence" value="ECO:0007669"/>
    <property type="project" value="TreeGrafter"/>
</dbReference>
<dbReference type="GO" id="GO:0016491">
    <property type="term" value="F:oxidoreductase activity"/>
    <property type="evidence" value="ECO:0007669"/>
    <property type="project" value="UniProtKB-KW"/>
</dbReference>
<dbReference type="SUPFAM" id="SSF51430">
    <property type="entry name" value="NAD(P)-linked oxidoreductase"/>
    <property type="match status" value="1"/>
</dbReference>
<dbReference type="Gene3D" id="3.20.20.100">
    <property type="entry name" value="NADP-dependent oxidoreductase domain"/>
    <property type="match status" value="1"/>
</dbReference>
<proteinExistence type="predicted"/>
<keyword evidence="4" id="KW-1185">Reference proteome</keyword>
<dbReference type="Proteomes" id="UP000307874">
    <property type="component" value="Unassembled WGS sequence"/>
</dbReference>
<reference evidence="3 4" key="1">
    <citation type="submission" date="2019-05" db="EMBL/GenBank/DDBJ databases">
        <authorList>
            <person name="Lee S.D."/>
        </authorList>
    </citation>
    <scope>NUCLEOTIDE SEQUENCE [LARGE SCALE GENOMIC DNA]</scope>
    <source>
        <strain evidence="3 4">GH2-6</strain>
    </source>
</reference>
<dbReference type="RefSeq" id="WP_138747335.1">
    <property type="nucleotide sequence ID" value="NZ_VCLB01000002.1"/>
</dbReference>
<dbReference type="CDD" id="cd19091">
    <property type="entry name" value="AKR_PsAKR"/>
    <property type="match status" value="1"/>
</dbReference>
<dbReference type="OrthoDB" id="9774523at2"/>
<dbReference type="InterPro" id="IPR050523">
    <property type="entry name" value="AKR_Detox_Biosynth"/>
</dbReference>
<feature type="domain" description="NADP-dependent oxidoreductase" evidence="2">
    <location>
        <begin position="15"/>
        <end position="318"/>
    </location>
</feature>
<accession>A0A5C4JVA8</accession>
<dbReference type="EMBL" id="VCLB01000002">
    <property type="protein sequence ID" value="TNB49305.1"/>
    <property type="molecule type" value="Genomic_DNA"/>
</dbReference>
<gene>
    <name evidence="3" type="ORF">FF124_04785</name>
</gene>